<dbReference type="AlphaFoldDB" id="A0A382U9R3"/>
<dbReference type="InterPro" id="IPR029069">
    <property type="entry name" value="HotDog_dom_sf"/>
</dbReference>
<reference evidence="2" key="1">
    <citation type="submission" date="2018-05" db="EMBL/GenBank/DDBJ databases">
        <authorList>
            <person name="Lanie J.A."/>
            <person name="Ng W.-L."/>
            <person name="Kazmierczak K.M."/>
            <person name="Andrzejewski T.M."/>
            <person name="Davidsen T.M."/>
            <person name="Wayne K.J."/>
            <person name="Tettelin H."/>
            <person name="Glass J.I."/>
            <person name="Rusch D."/>
            <person name="Podicherti R."/>
            <person name="Tsui H.-C.T."/>
            <person name="Winkler M.E."/>
        </authorList>
    </citation>
    <scope>NUCLEOTIDE SEQUENCE</scope>
</reference>
<feature type="domain" description="MaoC-like" evidence="1">
    <location>
        <begin position="24"/>
        <end position="117"/>
    </location>
</feature>
<dbReference type="PANTHER" id="PTHR43437:SF3">
    <property type="entry name" value="HYDROXYACYL-THIOESTER DEHYDRATASE TYPE 2, MITOCHONDRIAL"/>
    <property type="match status" value="1"/>
</dbReference>
<dbReference type="GO" id="GO:0004312">
    <property type="term" value="F:fatty acid synthase activity"/>
    <property type="evidence" value="ECO:0007669"/>
    <property type="project" value="InterPro"/>
</dbReference>
<name>A0A382U9R3_9ZZZZ</name>
<gene>
    <name evidence="2" type="ORF">METZ01_LOCUS383345</name>
</gene>
<dbReference type="Gene3D" id="3.10.129.10">
    <property type="entry name" value="Hotdog Thioesterase"/>
    <property type="match status" value="1"/>
</dbReference>
<dbReference type="GO" id="GO:0006633">
    <property type="term" value="P:fatty acid biosynthetic process"/>
    <property type="evidence" value="ECO:0007669"/>
    <property type="project" value="InterPro"/>
</dbReference>
<dbReference type="EMBL" id="UINC01142263">
    <property type="protein sequence ID" value="SVD30491.1"/>
    <property type="molecule type" value="Genomic_DNA"/>
</dbReference>
<evidence type="ECO:0000313" key="2">
    <source>
        <dbReference type="EMBL" id="SVD30491.1"/>
    </source>
</evidence>
<dbReference type="PANTHER" id="PTHR43437">
    <property type="entry name" value="HYDROXYACYL-THIOESTER DEHYDRATASE TYPE 2, MITOCHONDRIAL-RELATED"/>
    <property type="match status" value="1"/>
</dbReference>
<dbReference type="Pfam" id="PF01575">
    <property type="entry name" value="MaoC_dehydratas"/>
    <property type="match status" value="1"/>
</dbReference>
<dbReference type="SUPFAM" id="SSF54637">
    <property type="entry name" value="Thioesterase/thiol ester dehydrase-isomerase"/>
    <property type="match status" value="1"/>
</dbReference>
<organism evidence="2">
    <name type="scientific">marine metagenome</name>
    <dbReference type="NCBI Taxonomy" id="408172"/>
    <lineage>
        <taxon>unclassified sequences</taxon>
        <taxon>metagenomes</taxon>
        <taxon>ecological metagenomes</taxon>
    </lineage>
</organism>
<feature type="non-terminal residue" evidence="2">
    <location>
        <position position="120"/>
    </location>
</feature>
<dbReference type="InterPro" id="IPR002539">
    <property type="entry name" value="MaoC-like_dom"/>
</dbReference>
<accession>A0A382U9R3</accession>
<protein>
    <recommendedName>
        <fullName evidence="1">MaoC-like domain-containing protein</fullName>
    </recommendedName>
</protein>
<sequence>MAYTRDDIKVKTYDFNKIKVGETQELNHTITQKDVDTFASLTGDYNPLHIDKEFASKTNFRKPVVHGMLTTSFISTMIGVLLPGKGSLLTSQNFEFLHPAFIGDSITVKAKIKQKSQATR</sequence>
<dbReference type="PRINTS" id="PR01483">
    <property type="entry name" value="FASYNTHASE"/>
</dbReference>
<dbReference type="GO" id="GO:0019171">
    <property type="term" value="F:(3R)-hydroxyacyl-[acyl-carrier-protein] dehydratase activity"/>
    <property type="evidence" value="ECO:0007669"/>
    <property type="project" value="TreeGrafter"/>
</dbReference>
<proteinExistence type="predicted"/>
<dbReference type="InterPro" id="IPR050965">
    <property type="entry name" value="UPF0336/Enoyl-CoA_hydratase"/>
</dbReference>
<dbReference type="InterPro" id="IPR003965">
    <property type="entry name" value="Fatty_acid_synthase"/>
</dbReference>
<dbReference type="CDD" id="cd03449">
    <property type="entry name" value="R_hydratase"/>
    <property type="match status" value="1"/>
</dbReference>
<dbReference type="GO" id="GO:0005835">
    <property type="term" value="C:fatty acid synthase complex"/>
    <property type="evidence" value="ECO:0007669"/>
    <property type="project" value="InterPro"/>
</dbReference>
<evidence type="ECO:0000259" key="1">
    <source>
        <dbReference type="Pfam" id="PF01575"/>
    </source>
</evidence>